<sequence>MHCQPGNTPPSPSCTVSLVIPPLPQLHRQPGNTPPPSCTRPNGGTAAPGCALLVEPIGMTLAAKRWYCSSRKCSPGGAHRNYSSGQTV</sequence>
<proteinExistence type="predicted"/>
<feature type="non-terminal residue" evidence="2">
    <location>
        <position position="88"/>
    </location>
</feature>
<evidence type="ECO:0000313" key="2">
    <source>
        <dbReference type="EMBL" id="KAJ4919703.1"/>
    </source>
</evidence>
<organism evidence="2 3">
    <name type="scientific">Pogonophryne albipinna</name>
    <dbReference type="NCBI Taxonomy" id="1090488"/>
    <lineage>
        <taxon>Eukaryota</taxon>
        <taxon>Metazoa</taxon>
        <taxon>Chordata</taxon>
        <taxon>Craniata</taxon>
        <taxon>Vertebrata</taxon>
        <taxon>Euteleostomi</taxon>
        <taxon>Actinopterygii</taxon>
        <taxon>Neopterygii</taxon>
        <taxon>Teleostei</taxon>
        <taxon>Neoteleostei</taxon>
        <taxon>Acanthomorphata</taxon>
        <taxon>Eupercaria</taxon>
        <taxon>Perciformes</taxon>
        <taxon>Notothenioidei</taxon>
        <taxon>Pogonophryne</taxon>
    </lineage>
</organism>
<dbReference type="Proteomes" id="UP001219934">
    <property type="component" value="Unassembled WGS sequence"/>
</dbReference>
<name>A0AAD6A7P1_9TELE</name>
<keyword evidence="3" id="KW-1185">Reference proteome</keyword>
<evidence type="ECO:0000313" key="3">
    <source>
        <dbReference type="Proteomes" id="UP001219934"/>
    </source>
</evidence>
<evidence type="ECO:0000256" key="1">
    <source>
        <dbReference type="SAM" id="MobiDB-lite"/>
    </source>
</evidence>
<dbReference type="EMBL" id="JAPTMU010000262">
    <property type="protein sequence ID" value="KAJ4919703.1"/>
    <property type="molecule type" value="Genomic_DNA"/>
</dbReference>
<feature type="region of interest" description="Disordered" evidence="1">
    <location>
        <begin position="1"/>
        <end position="42"/>
    </location>
</feature>
<gene>
    <name evidence="2" type="ORF">JOQ06_000013</name>
</gene>
<dbReference type="AlphaFoldDB" id="A0AAD6A7P1"/>
<accession>A0AAD6A7P1</accession>
<reference evidence="2" key="1">
    <citation type="submission" date="2022-11" db="EMBL/GenBank/DDBJ databases">
        <title>Chromosome-level genome of Pogonophryne albipinna.</title>
        <authorList>
            <person name="Jo E."/>
        </authorList>
    </citation>
    <scope>NUCLEOTIDE SEQUENCE</scope>
    <source>
        <strain evidence="2">SGF0006</strain>
        <tissue evidence="2">Muscle</tissue>
    </source>
</reference>
<comment type="caution">
    <text evidence="2">The sequence shown here is derived from an EMBL/GenBank/DDBJ whole genome shotgun (WGS) entry which is preliminary data.</text>
</comment>
<protein>
    <submittedName>
        <fullName evidence="2">Uncharacterized protein</fullName>
    </submittedName>
</protein>